<proteinExistence type="predicted"/>
<organism evidence="2 3">
    <name type="scientific">Stylosanthes scabra</name>
    <dbReference type="NCBI Taxonomy" id="79078"/>
    <lineage>
        <taxon>Eukaryota</taxon>
        <taxon>Viridiplantae</taxon>
        <taxon>Streptophyta</taxon>
        <taxon>Embryophyta</taxon>
        <taxon>Tracheophyta</taxon>
        <taxon>Spermatophyta</taxon>
        <taxon>Magnoliopsida</taxon>
        <taxon>eudicotyledons</taxon>
        <taxon>Gunneridae</taxon>
        <taxon>Pentapetalae</taxon>
        <taxon>rosids</taxon>
        <taxon>fabids</taxon>
        <taxon>Fabales</taxon>
        <taxon>Fabaceae</taxon>
        <taxon>Papilionoideae</taxon>
        <taxon>50 kb inversion clade</taxon>
        <taxon>dalbergioids sensu lato</taxon>
        <taxon>Dalbergieae</taxon>
        <taxon>Pterocarpus clade</taxon>
        <taxon>Stylosanthes</taxon>
    </lineage>
</organism>
<dbReference type="Proteomes" id="UP001341840">
    <property type="component" value="Unassembled WGS sequence"/>
</dbReference>
<accession>A0ABU6TMR9</accession>
<keyword evidence="3" id="KW-1185">Reference proteome</keyword>
<gene>
    <name evidence="2" type="ORF">PIB30_068594</name>
</gene>
<sequence length="81" mass="8730">MELGCYSNCRGVAASPASDGEQPDLANDFAEIAAALRESATAMRDTNAARKRERESHVNRDGSTAGNRVVSLTEFMKLRPS</sequence>
<evidence type="ECO:0000313" key="3">
    <source>
        <dbReference type="Proteomes" id="UP001341840"/>
    </source>
</evidence>
<evidence type="ECO:0000256" key="1">
    <source>
        <dbReference type="SAM" id="MobiDB-lite"/>
    </source>
</evidence>
<evidence type="ECO:0000313" key="2">
    <source>
        <dbReference type="EMBL" id="MED6150066.1"/>
    </source>
</evidence>
<reference evidence="2 3" key="1">
    <citation type="journal article" date="2023" name="Plants (Basel)">
        <title>Bridging the Gap: Combining Genomics and Transcriptomics Approaches to Understand Stylosanthes scabra, an Orphan Legume from the Brazilian Caatinga.</title>
        <authorList>
            <person name="Ferreira-Neto J.R.C."/>
            <person name="da Silva M.D."/>
            <person name="Binneck E."/>
            <person name="de Melo N.F."/>
            <person name="da Silva R.H."/>
            <person name="de Melo A.L.T.M."/>
            <person name="Pandolfi V."/>
            <person name="Bustamante F.O."/>
            <person name="Brasileiro-Vidal A.C."/>
            <person name="Benko-Iseppon A.M."/>
        </authorList>
    </citation>
    <scope>NUCLEOTIDE SEQUENCE [LARGE SCALE GENOMIC DNA]</scope>
    <source>
        <tissue evidence="2">Leaves</tissue>
    </source>
</reference>
<name>A0ABU6TMR9_9FABA</name>
<comment type="caution">
    <text evidence="2">The sequence shown here is derived from an EMBL/GenBank/DDBJ whole genome shotgun (WGS) entry which is preliminary data.</text>
</comment>
<protein>
    <submittedName>
        <fullName evidence="2">Uncharacterized protein</fullName>
    </submittedName>
</protein>
<feature type="compositionally biased region" description="Basic and acidic residues" evidence="1">
    <location>
        <begin position="47"/>
        <end position="60"/>
    </location>
</feature>
<feature type="region of interest" description="Disordered" evidence="1">
    <location>
        <begin position="41"/>
        <end position="65"/>
    </location>
</feature>
<dbReference type="EMBL" id="JASCZI010091359">
    <property type="protein sequence ID" value="MED6150066.1"/>
    <property type="molecule type" value="Genomic_DNA"/>
</dbReference>